<feature type="region of interest" description="Disordered" evidence="6">
    <location>
        <begin position="764"/>
        <end position="804"/>
    </location>
</feature>
<dbReference type="CDD" id="cd04590">
    <property type="entry name" value="CBS_pair_CorC_HlyC_assoc"/>
    <property type="match status" value="1"/>
</dbReference>
<dbReference type="PANTHER" id="PTHR12064:SF90">
    <property type="entry name" value="CNNM TRANSMEMBRANE DOMAIN-CONTAINING PROTEIN"/>
    <property type="match status" value="1"/>
</dbReference>
<evidence type="ECO:0000256" key="4">
    <source>
        <dbReference type="ARBA" id="ARBA00023136"/>
    </source>
</evidence>
<feature type="compositionally biased region" description="Low complexity" evidence="6">
    <location>
        <begin position="921"/>
        <end position="930"/>
    </location>
</feature>
<proteinExistence type="predicted"/>
<dbReference type="EMBL" id="PJQD01000019">
    <property type="protein sequence ID" value="POY75125.1"/>
    <property type="molecule type" value="Genomic_DNA"/>
</dbReference>
<feature type="compositionally biased region" description="Low complexity" evidence="6">
    <location>
        <begin position="719"/>
        <end position="737"/>
    </location>
</feature>
<sequence>MIEATTSHRTALVKNALVSPPAAPAAPSADDEPDDPRLSSSRRHLVHSRSGVKLVKLGSLKWAVFLLVCCALWTAGGVDAAATPFIHHDTGAGTIESSFLVRNATNATPWLTKLVKRAEATKHDAAFIVEACFIPILVVLSGSFAGLTLGYMSLDTTQLQVLSRTGNEKQRKAAKKVLPLRANGHLLLMWVLRFLPRLPALTTAICVQYATFSQHDRERAKSASTELTRAGGLIVAFSQQALPVIAEKVMGGGIQAVVASTALIVVFSEIIPQTVCSRFGLQIGAAMVPLVRVVIYIFFIVSWPVAKLLELLLGAHEGIVYRRAELKELVAMHSAAEGHGDLQTDVVTIVGATLDLQAKVVRDAMTPLASVFSLPIDTKLDFETLGKILKAGHSRIPVYEEVPVEGAADGEVESKRMRRKIVGVLLTKQLILLDPEDAVPLRDIPLSSLPTVSDELSLLQILNTFQEGRSHIAAVHRAPRKASFPPRLATIQSRSSLTETDLERGADAPETGENGAKSTDDAAERKSDEGGFFQRIFRKRSHSTSSSSSSTKGKKEDKAPFDAEQDASETSLSKLADDAFGEPVGIITLEDVIEELIGEEILDETDADETHQPAMIHYVPPEAYGRVGDLGGPPPAPSTGLGRQPPQTKQSSLGGLARFGKGMVRARSAPGKDREVSGAAPAGTFVGDGTPVTGTHQGSIAGALGWGSGAFGGGRKRAPSPGKKGSSTSDSGSRNTSVPSTPLPQQNKFLHDVALVDEPQVMTPGLEETPASASLQRRVTPSTPGATTPATGSTTPILGAGPGLVSLPARGPASMPAPLLSEAVLLERGRRKLAAQGADPTSMSAANLRLAGAGVNVSQLPSRSTTPAGSFRGESVPPAVTAGNLAVRTPSAGGQARAKGNAFKSLSTTKPLPQEARLGLTSADTTAADDQAGPST</sequence>
<dbReference type="STRING" id="741276.A0A2S5BEC0"/>
<reference evidence="9 10" key="1">
    <citation type="journal article" date="2018" name="Front. Microbiol.">
        <title>Prospects for Fungal Bioremediation of Acidic Radioactive Waste Sites: Characterization and Genome Sequence of Rhodotorula taiwanensis MD1149.</title>
        <authorList>
            <person name="Tkavc R."/>
            <person name="Matrosova V.Y."/>
            <person name="Grichenko O.E."/>
            <person name="Gostincar C."/>
            <person name="Volpe R.P."/>
            <person name="Klimenkova P."/>
            <person name="Gaidamakova E.K."/>
            <person name="Zhou C.E."/>
            <person name="Stewart B.J."/>
            <person name="Lyman M.G."/>
            <person name="Malfatti S.A."/>
            <person name="Rubinfeld B."/>
            <person name="Courtot M."/>
            <person name="Singh J."/>
            <person name="Dalgard C.L."/>
            <person name="Hamilton T."/>
            <person name="Frey K.G."/>
            <person name="Gunde-Cimerman N."/>
            <person name="Dugan L."/>
            <person name="Daly M.J."/>
        </authorList>
    </citation>
    <scope>NUCLEOTIDE SEQUENCE [LARGE SCALE GENOMIC DNA]</scope>
    <source>
        <strain evidence="9 10">MD1149</strain>
    </source>
</reference>
<keyword evidence="2 5" id="KW-0812">Transmembrane</keyword>
<evidence type="ECO:0000259" key="8">
    <source>
        <dbReference type="PROSITE" id="PS51846"/>
    </source>
</evidence>
<dbReference type="PANTHER" id="PTHR12064">
    <property type="entry name" value="METAL TRANSPORTER CNNM"/>
    <property type="match status" value="1"/>
</dbReference>
<feature type="region of interest" description="Disordered" evidence="6">
    <location>
        <begin position="476"/>
        <end position="576"/>
    </location>
</feature>
<feature type="transmembrane region" description="Helical" evidence="7">
    <location>
        <begin position="126"/>
        <end position="152"/>
    </location>
</feature>
<dbReference type="Pfam" id="PF01595">
    <property type="entry name" value="CNNM"/>
    <property type="match status" value="1"/>
</dbReference>
<dbReference type="AlphaFoldDB" id="A0A2S5BEC0"/>
<organism evidence="9 10">
    <name type="scientific">Rhodotorula taiwanensis</name>
    <dbReference type="NCBI Taxonomy" id="741276"/>
    <lineage>
        <taxon>Eukaryota</taxon>
        <taxon>Fungi</taxon>
        <taxon>Dikarya</taxon>
        <taxon>Basidiomycota</taxon>
        <taxon>Pucciniomycotina</taxon>
        <taxon>Microbotryomycetes</taxon>
        <taxon>Sporidiobolales</taxon>
        <taxon>Sporidiobolaceae</taxon>
        <taxon>Rhodotorula</taxon>
    </lineage>
</organism>
<feature type="compositionally biased region" description="Low complexity" evidence="6">
    <location>
        <begin position="780"/>
        <end position="796"/>
    </location>
</feature>
<feature type="region of interest" description="Disordered" evidence="6">
    <location>
        <begin position="852"/>
        <end position="936"/>
    </location>
</feature>
<dbReference type="PROSITE" id="PS51846">
    <property type="entry name" value="CNNM"/>
    <property type="match status" value="1"/>
</dbReference>
<evidence type="ECO:0000313" key="10">
    <source>
        <dbReference type="Proteomes" id="UP000237144"/>
    </source>
</evidence>
<feature type="region of interest" description="Disordered" evidence="6">
    <location>
        <begin position="668"/>
        <end position="746"/>
    </location>
</feature>
<dbReference type="SUPFAM" id="SSF54631">
    <property type="entry name" value="CBS-domain pair"/>
    <property type="match status" value="1"/>
</dbReference>
<evidence type="ECO:0000256" key="3">
    <source>
        <dbReference type="ARBA" id="ARBA00022989"/>
    </source>
</evidence>
<feature type="compositionally biased region" description="Basic and acidic residues" evidence="6">
    <location>
        <begin position="518"/>
        <end position="529"/>
    </location>
</feature>
<protein>
    <recommendedName>
        <fullName evidence="8">CNNM transmembrane domain-containing protein</fullName>
    </recommendedName>
</protein>
<feature type="transmembrane region" description="Helical" evidence="7">
    <location>
        <begin position="252"/>
        <end position="271"/>
    </location>
</feature>
<dbReference type="InterPro" id="IPR002550">
    <property type="entry name" value="CNNM"/>
</dbReference>
<dbReference type="Gene3D" id="3.10.580.10">
    <property type="entry name" value="CBS-domain"/>
    <property type="match status" value="2"/>
</dbReference>
<evidence type="ECO:0000256" key="1">
    <source>
        <dbReference type="ARBA" id="ARBA00004141"/>
    </source>
</evidence>
<feature type="region of interest" description="Disordered" evidence="6">
    <location>
        <begin position="630"/>
        <end position="654"/>
    </location>
</feature>
<gene>
    <name evidence="9" type="ORF">BMF94_1755</name>
</gene>
<dbReference type="InterPro" id="IPR045095">
    <property type="entry name" value="ACDP"/>
</dbReference>
<dbReference type="GO" id="GO:0010960">
    <property type="term" value="P:magnesium ion homeostasis"/>
    <property type="evidence" value="ECO:0007669"/>
    <property type="project" value="InterPro"/>
</dbReference>
<dbReference type="OrthoDB" id="2529945at2759"/>
<evidence type="ECO:0000313" key="9">
    <source>
        <dbReference type="EMBL" id="POY75125.1"/>
    </source>
</evidence>
<evidence type="ECO:0000256" key="7">
    <source>
        <dbReference type="SAM" id="Phobius"/>
    </source>
</evidence>
<name>A0A2S5BEC0_9BASI</name>
<keyword evidence="10" id="KW-1185">Reference proteome</keyword>
<feature type="compositionally biased region" description="Gly residues" evidence="6">
    <location>
        <begin position="704"/>
        <end position="713"/>
    </location>
</feature>
<evidence type="ECO:0000256" key="6">
    <source>
        <dbReference type="SAM" id="MobiDB-lite"/>
    </source>
</evidence>
<feature type="transmembrane region" description="Helical" evidence="7">
    <location>
        <begin position="283"/>
        <end position="303"/>
    </location>
</feature>
<feature type="domain" description="CNNM transmembrane" evidence="8">
    <location>
        <begin position="123"/>
        <end position="346"/>
    </location>
</feature>
<accession>A0A2S5BEC0</accession>
<feature type="region of interest" description="Disordered" evidence="6">
    <location>
        <begin position="20"/>
        <end position="43"/>
    </location>
</feature>
<dbReference type="GO" id="GO:0005737">
    <property type="term" value="C:cytoplasm"/>
    <property type="evidence" value="ECO:0007669"/>
    <property type="project" value="TreeGrafter"/>
</dbReference>
<dbReference type="GO" id="GO:0030026">
    <property type="term" value="P:intracellular manganese ion homeostasis"/>
    <property type="evidence" value="ECO:0007669"/>
    <property type="project" value="TreeGrafter"/>
</dbReference>
<feature type="compositionally biased region" description="Polar residues" evidence="6">
    <location>
        <begin position="490"/>
        <end position="499"/>
    </location>
</feature>
<evidence type="ECO:0000256" key="2">
    <source>
        <dbReference type="ARBA" id="ARBA00022692"/>
    </source>
</evidence>
<dbReference type="InterPro" id="IPR044751">
    <property type="entry name" value="Ion_transp-like_CBS"/>
</dbReference>
<feature type="compositionally biased region" description="Polar residues" evidence="6">
    <location>
        <begin position="856"/>
        <end position="868"/>
    </location>
</feature>
<keyword evidence="4 5" id="KW-0472">Membrane</keyword>
<dbReference type="GO" id="GO:0016020">
    <property type="term" value="C:membrane"/>
    <property type="evidence" value="ECO:0007669"/>
    <property type="project" value="UniProtKB-SubCell"/>
</dbReference>
<comment type="caution">
    <text evidence="9">The sequence shown here is derived from an EMBL/GenBank/DDBJ whole genome shotgun (WGS) entry which is preliminary data.</text>
</comment>
<dbReference type="FunFam" id="3.10.580.10:FF:000053">
    <property type="entry name" value="Unplaced genomic scaffold supercont1.12, whole genome shotgun sequence"/>
    <property type="match status" value="1"/>
</dbReference>
<keyword evidence="3 5" id="KW-1133">Transmembrane helix</keyword>
<dbReference type="InterPro" id="IPR046342">
    <property type="entry name" value="CBS_dom_sf"/>
</dbReference>
<evidence type="ECO:0000256" key="5">
    <source>
        <dbReference type="PROSITE-ProRule" id="PRU01193"/>
    </source>
</evidence>
<dbReference type="Proteomes" id="UP000237144">
    <property type="component" value="Unassembled WGS sequence"/>
</dbReference>
<comment type="subcellular location">
    <subcellularLocation>
        <location evidence="1">Membrane</location>
        <topology evidence="1">Multi-pass membrane protein</topology>
    </subcellularLocation>
</comment>